<protein>
    <submittedName>
        <fullName evidence="6">Nicotinate dehydrogenase subunit B</fullName>
    </submittedName>
</protein>
<dbReference type="SUPFAM" id="SSF56003">
    <property type="entry name" value="Molybdenum cofactor-binding domain"/>
    <property type="match status" value="1"/>
</dbReference>
<keyword evidence="1 4" id="KW-0349">Heme</keyword>
<organism evidence="6 7">
    <name type="scientific">Paracidovorax cattleyae</name>
    <dbReference type="NCBI Taxonomy" id="80868"/>
    <lineage>
        <taxon>Bacteria</taxon>
        <taxon>Pseudomonadati</taxon>
        <taxon>Pseudomonadota</taxon>
        <taxon>Betaproteobacteria</taxon>
        <taxon>Burkholderiales</taxon>
        <taxon>Comamonadaceae</taxon>
        <taxon>Paracidovorax</taxon>
    </lineage>
</organism>
<dbReference type="GO" id="GO:0046872">
    <property type="term" value="F:metal ion binding"/>
    <property type="evidence" value="ECO:0007669"/>
    <property type="project" value="UniProtKB-KW"/>
</dbReference>
<dbReference type="PANTHER" id="PTHR35008:SF8">
    <property type="entry name" value="ALCOHOL DEHYDROGENASE CYTOCHROME C SUBUNIT"/>
    <property type="match status" value="1"/>
</dbReference>
<evidence type="ECO:0000313" key="7">
    <source>
        <dbReference type="Proteomes" id="UP000199317"/>
    </source>
</evidence>
<dbReference type="PROSITE" id="PS51007">
    <property type="entry name" value="CYTC"/>
    <property type="match status" value="3"/>
</dbReference>
<dbReference type="GO" id="GO:0009055">
    <property type="term" value="F:electron transfer activity"/>
    <property type="evidence" value="ECO:0007669"/>
    <property type="project" value="InterPro"/>
</dbReference>
<dbReference type="EMBL" id="FNJL01000014">
    <property type="protein sequence ID" value="SDP50577.1"/>
    <property type="molecule type" value="Genomic_DNA"/>
</dbReference>
<keyword evidence="3 4" id="KW-0408">Iron</keyword>
<evidence type="ECO:0000256" key="4">
    <source>
        <dbReference type="PROSITE-ProRule" id="PRU00433"/>
    </source>
</evidence>
<keyword evidence="7" id="KW-1185">Reference proteome</keyword>
<dbReference type="AlphaFoldDB" id="A0A1H0T970"/>
<name>A0A1H0T970_9BURK</name>
<accession>A0A1H0T970</accession>
<dbReference type="RefSeq" id="WP_208606014.1">
    <property type="nucleotide sequence ID" value="NZ_FNJL01000014.1"/>
</dbReference>
<feature type="domain" description="Cytochrome c" evidence="5">
    <location>
        <begin position="719"/>
        <end position="827"/>
    </location>
</feature>
<dbReference type="Gene3D" id="3.30.365.10">
    <property type="entry name" value="Aldehyde oxidase/xanthine dehydrogenase, molybdopterin binding domain"/>
    <property type="match status" value="1"/>
</dbReference>
<dbReference type="GO" id="GO:0020037">
    <property type="term" value="F:heme binding"/>
    <property type="evidence" value="ECO:0007669"/>
    <property type="project" value="InterPro"/>
</dbReference>
<evidence type="ECO:0000256" key="1">
    <source>
        <dbReference type="ARBA" id="ARBA00022617"/>
    </source>
</evidence>
<evidence type="ECO:0000313" key="6">
    <source>
        <dbReference type="EMBL" id="SDP50577.1"/>
    </source>
</evidence>
<dbReference type="Gene3D" id="1.10.760.10">
    <property type="entry name" value="Cytochrome c-like domain"/>
    <property type="match status" value="3"/>
</dbReference>
<proteinExistence type="predicted"/>
<keyword evidence="2 4" id="KW-0479">Metal-binding</keyword>
<dbReference type="InterPro" id="IPR037165">
    <property type="entry name" value="AldOxase/xan_DH_Mopterin-bd_sf"/>
</dbReference>
<reference evidence="7" key="1">
    <citation type="submission" date="2016-10" db="EMBL/GenBank/DDBJ databases">
        <authorList>
            <person name="Varghese N."/>
            <person name="Submissions S."/>
        </authorList>
    </citation>
    <scope>NUCLEOTIDE SEQUENCE [LARGE SCALE GENOMIC DNA]</scope>
    <source>
        <strain evidence="7">DSM 17101</strain>
    </source>
</reference>
<evidence type="ECO:0000259" key="5">
    <source>
        <dbReference type="PROSITE" id="PS51007"/>
    </source>
</evidence>
<dbReference type="InterPro" id="IPR009056">
    <property type="entry name" value="Cyt_c-like_dom"/>
</dbReference>
<dbReference type="InterPro" id="IPR036909">
    <property type="entry name" value="Cyt_c-like_dom_sf"/>
</dbReference>
<feature type="domain" description="Cytochrome c" evidence="5">
    <location>
        <begin position="863"/>
        <end position="951"/>
    </location>
</feature>
<sequence length="977" mass="101290">MNLPAHSIAPAATEVPGVPADLLHGLALRPDRMGWDGLRYQGDALADARLDDVRAMAGVVAAVRSGNFLGVVAMAPVHAQQAAVVLAPVWRGTDAGAGAREPLPDAPAGDAFVWHPARADGPAGARAIAWCMDGHASLWLPRCAPDVQALIASEIAALLQVPVQGLRLFALDGAAPPALALVDAAADAALLSRVVARPVSVACAAGVEPCALALHAAASPSVGAGTALQPAGDDADAPAPFAFSSPLPWAVRPSCARLLSQSDAARAAALPSVQDAGTVQGGRHARGLAQAGVDDLNAAQVFASESLWHEQALEQGQDPLDWRLRHLPEGPARDLALRVAHSAPWTGGGPDAHGRLHGRGFAAACMQTLDAEGRDHVVWSAWVAEVAVHPQTGEIEVTRVVAGHDSQQLQAAQGASVHTRTVQQDAHWLAGARRLLGAPAAFDTWNSPAAAQEAPAAGGELLAGGQGEQALVRHGQLDLDGVATLPAAAAIANAIRHATGVRLREVPFQTEPLRLALSGEAGAGGQPVRGALRRGLGWLAAGAAGIAGLAAMAWPMKPALPLTDGPDVSIYSAQAIERGRLVAAAGDCVVCHTAPGGAPNAGGLGLETPFGTIYSTNITPDTETGIGRWSYAAFERAMRQGIHQDGRQLYPAFPYTAFARLGDGDLQALYGYLMSQPAVQARAPETQLAFPYSLRPAMAGWNLLFHDATPFRADPARSAEWNRGAYLVEGAGHCAACHSPRNALGAEKGGIHYLGGGEAEGWSAPALNRLADGPRPWSRESLYQYLRTGFSARHGVAAGPMAPVIHGLAELPDNDVRAIATYLLELPGRAPQAAPAADPAPAAVTAAATAAAVPMPVPARTLDRHASGERLYQNACAVCHEAGSGPTLFGARPLLGLNTNLHAATPDNLVQVILHGIQQPANDALGYMPGFGDSLDDRQITDLLGYLRWRFAPEEKAWPIDMETIHRLRATAHAGVP</sequence>
<evidence type="ECO:0000256" key="2">
    <source>
        <dbReference type="ARBA" id="ARBA00022723"/>
    </source>
</evidence>
<feature type="domain" description="Cytochrome c" evidence="5">
    <location>
        <begin position="574"/>
        <end position="677"/>
    </location>
</feature>
<dbReference type="InterPro" id="IPR051459">
    <property type="entry name" value="Cytochrome_c-type_DH"/>
</dbReference>
<dbReference type="SUPFAM" id="SSF46626">
    <property type="entry name" value="Cytochrome c"/>
    <property type="match status" value="3"/>
</dbReference>
<dbReference type="Proteomes" id="UP000199317">
    <property type="component" value="Unassembled WGS sequence"/>
</dbReference>
<dbReference type="Pfam" id="PF13442">
    <property type="entry name" value="Cytochrome_CBB3"/>
    <property type="match status" value="1"/>
</dbReference>
<dbReference type="Pfam" id="PF00034">
    <property type="entry name" value="Cytochrom_C"/>
    <property type="match status" value="2"/>
</dbReference>
<gene>
    <name evidence="6" type="ORF">SAMN04489708_11490</name>
</gene>
<dbReference type="GO" id="GO:0016491">
    <property type="term" value="F:oxidoreductase activity"/>
    <property type="evidence" value="ECO:0007669"/>
    <property type="project" value="InterPro"/>
</dbReference>
<evidence type="ECO:0000256" key="3">
    <source>
        <dbReference type="ARBA" id="ARBA00023004"/>
    </source>
</evidence>
<dbReference type="PANTHER" id="PTHR35008">
    <property type="entry name" value="BLL4482 PROTEIN-RELATED"/>
    <property type="match status" value="1"/>
</dbReference>